<protein>
    <submittedName>
        <fullName evidence="9">PTS fructose transporter subunit IIA</fullName>
    </submittedName>
</protein>
<keyword evidence="5" id="KW-0808">Transferase</keyword>
<keyword evidence="4" id="KW-0762">Sugar transport</keyword>
<dbReference type="CDD" id="cd00006">
    <property type="entry name" value="PTS_IIA_man"/>
    <property type="match status" value="1"/>
</dbReference>
<proteinExistence type="predicted"/>
<dbReference type="RefSeq" id="WP_078116689.1">
    <property type="nucleotide sequence ID" value="NZ_MWMH01000007.1"/>
</dbReference>
<dbReference type="SUPFAM" id="SSF53062">
    <property type="entry name" value="PTS system fructose IIA component-like"/>
    <property type="match status" value="1"/>
</dbReference>
<dbReference type="GO" id="GO:0016301">
    <property type="term" value="F:kinase activity"/>
    <property type="evidence" value="ECO:0007669"/>
    <property type="project" value="UniProtKB-KW"/>
</dbReference>
<dbReference type="InterPro" id="IPR033887">
    <property type="entry name" value="PTS_IIA_man"/>
</dbReference>
<keyword evidence="3" id="KW-0963">Cytoplasm</keyword>
<gene>
    <name evidence="9" type="ORF">CBEIBR21_19070</name>
</gene>
<keyword evidence="7" id="KW-0418">Kinase</keyword>
<evidence type="ECO:0000256" key="4">
    <source>
        <dbReference type="ARBA" id="ARBA00022597"/>
    </source>
</evidence>
<evidence type="ECO:0000256" key="5">
    <source>
        <dbReference type="ARBA" id="ARBA00022679"/>
    </source>
</evidence>
<dbReference type="PANTHER" id="PTHR33799:SF1">
    <property type="entry name" value="PTS SYSTEM MANNOSE-SPECIFIC EIIAB COMPONENT-RELATED"/>
    <property type="match status" value="1"/>
</dbReference>
<evidence type="ECO:0000313" key="10">
    <source>
        <dbReference type="Proteomes" id="UP000190959"/>
    </source>
</evidence>
<dbReference type="GO" id="GO:0005737">
    <property type="term" value="C:cytoplasm"/>
    <property type="evidence" value="ECO:0007669"/>
    <property type="project" value="UniProtKB-SubCell"/>
</dbReference>
<comment type="caution">
    <text evidence="9">The sequence shown here is derived from an EMBL/GenBank/DDBJ whole genome shotgun (WGS) entry which is preliminary data.</text>
</comment>
<evidence type="ECO:0000256" key="1">
    <source>
        <dbReference type="ARBA" id="ARBA00004496"/>
    </source>
</evidence>
<evidence type="ECO:0000256" key="7">
    <source>
        <dbReference type="ARBA" id="ARBA00022777"/>
    </source>
</evidence>
<dbReference type="PROSITE" id="PS51096">
    <property type="entry name" value="PTS_EIIA_TYPE_4"/>
    <property type="match status" value="1"/>
</dbReference>
<keyword evidence="6" id="KW-0598">Phosphotransferase system</keyword>
<dbReference type="EMBL" id="MWMH01000007">
    <property type="protein sequence ID" value="OOP71711.1"/>
    <property type="molecule type" value="Genomic_DNA"/>
</dbReference>
<dbReference type="GO" id="GO:0009401">
    <property type="term" value="P:phosphoenolpyruvate-dependent sugar phosphotransferase system"/>
    <property type="evidence" value="ECO:0007669"/>
    <property type="project" value="UniProtKB-KW"/>
</dbReference>
<name>A0A1S9N2V8_CLOBE</name>
<sequence length="140" mass="15597">MVQIILASHGNLAKGMKDTLNMIIGDVSMIEAFSSYRDEDVNTRNAIEVIIKENYNKRDIFILTDILGGSVNTEIMSLIKEYPNIHVLSGINLPLVISLATQSGEISESLLQEIIAESKQGIVDCNRLLNEYKSIQEEDL</sequence>
<dbReference type="Gene3D" id="3.40.50.510">
    <property type="entry name" value="Phosphotransferase system, mannose-type IIA component"/>
    <property type="match status" value="1"/>
</dbReference>
<evidence type="ECO:0000259" key="8">
    <source>
        <dbReference type="PROSITE" id="PS51096"/>
    </source>
</evidence>
<evidence type="ECO:0000256" key="2">
    <source>
        <dbReference type="ARBA" id="ARBA00022448"/>
    </source>
</evidence>
<evidence type="ECO:0000313" key="9">
    <source>
        <dbReference type="EMBL" id="OOP71711.1"/>
    </source>
</evidence>
<dbReference type="Proteomes" id="UP000190959">
    <property type="component" value="Unassembled WGS sequence"/>
</dbReference>
<reference evidence="9 10" key="1">
    <citation type="submission" date="2017-02" db="EMBL/GenBank/DDBJ databases">
        <title>Genome sequence of Clostridium beijerinckii Br21.</title>
        <authorList>
            <person name="Fonseca B.C."/>
            <person name="Guazzaroni M.E."/>
            <person name="Riano-Pachon D.M."/>
            <person name="Reginatto V."/>
        </authorList>
    </citation>
    <scope>NUCLEOTIDE SEQUENCE [LARGE SCALE GENOMIC DNA]</scope>
    <source>
        <strain evidence="9 10">Br21</strain>
    </source>
</reference>
<organism evidence="9 10">
    <name type="scientific">Clostridium beijerinckii</name>
    <name type="common">Clostridium MP</name>
    <dbReference type="NCBI Taxonomy" id="1520"/>
    <lineage>
        <taxon>Bacteria</taxon>
        <taxon>Bacillati</taxon>
        <taxon>Bacillota</taxon>
        <taxon>Clostridia</taxon>
        <taxon>Eubacteriales</taxon>
        <taxon>Clostridiaceae</taxon>
        <taxon>Clostridium</taxon>
    </lineage>
</organism>
<accession>A0A1S9N2V8</accession>
<evidence type="ECO:0000256" key="3">
    <source>
        <dbReference type="ARBA" id="ARBA00022490"/>
    </source>
</evidence>
<evidence type="ECO:0000256" key="6">
    <source>
        <dbReference type="ARBA" id="ARBA00022683"/>
    </source>
</evidence>
<dbReference type="InterPro" id="IPR051471">
    <property type="entry name" value="Bacterial_PTS_sugar_comp"/>
</dbReference>
<keyword evidence="2" id="KW-0813">Transport</keyword>
<dbReference type="InterPro" id="IPR004701">
    <property type="entry name" value="PTS_EIIA_man-typ"/>
</dbReference>
<dbReference type="InterPro" id="IPR036662">
    <property type="entry name" value="PTS_EIIA_man-typ_sf"/>
</dbReference>
<dbReference type="GO" id="GO:0016020">
    <property type="term" value="C:membrane"/>
    <property type="evidence" value="ECO:0007669"/>
    <property type="project" value="InterPro"/>
</dbReference>
<dbReference type="PANTHER" id="PTHR33799">
    <property type="entry name" value="PTS PERMEASE-RELATED-RELATED"/>
    <property type="match status" value="1"/>
</dbReference>
<dbReference type="Pfam" id="PF03610">
    <property type="entry name" value="EIIA-man"/>
    <property type="match status" value="1"/>
</dbReference>
<feature type="domain" description="PTS EIIA type-4" evidence="8">
    <location>
        <begin position="1"/>
        <end position="122"/>
    </location>
</feature>
<dbReference type="AlphaFoldDB" id="A0A1S9N2V8"/>
<comment type="subcellular location">
    <subcellularLocation>
        <location evidence="1">Cytoplasm</location>
    </subcellularLocation>
</comment>